<accession>A0A9D1YAA2</accession>
<dbReference type="AlphaFoldDB" id="A0A9D1YAA2"/>
<dbReference type="EMBL" id="DXDX01000194">
    <property type="protein sequence ID" value="HIY22341.1"/>
    <property type="molecule type" value="Genomic_DNA"/>
</dbReference>
<gene>
    <name evidence="1" type="ORF">H9841_10650</name>
</gene>
<organism evidence="1 2">
    <name type="scientific">Candidatus Flavonifractor merdigallinarum</name>
    <dbReference type="NCBI Taxonomy" id="2838589"/>
    <lineage>
        <taxon>Bacteria</taxon>
        <taxon>Bacillati</taxon>
        <taxon>Bacillota</taxon>
        <taxon>Clostridia</taxon>
        <taxon>Eubacteriales</taxon>
        <taxon>Oscillospiraceae</taxon>
        <taxon>Flavonifractor</taxon>
    </lineage>
</organism>
<proteinExistence type="predicted"/>
<reference evidence="1" key="1">
    <citation type="journal article" date="2021" name="PeerJ">
        <title>Extensive microbial diversity within the chicken gut microbiome revealed by metagenomics and culture.</title>
        <authorList>
            <person name="Gilroy R."/>
            <person name="Ravi A."/>
            <person name="Getino M."/>
            <person name="Pursley I."/>
            <person name="Horton D.L."/>
            <person name="Alikhan N.F."/>
            <person name="Baker D."/>
            <person name="Gharbi K."/>
            <person name="Hall N."/>
            <person name="Watson M."/>
            <person name="Adriaenssens E.M."/>
            <person name="Foster-Nyarko E."/>
            <person name="Jarju S."/>
            <person name="Secka A."/>
            <person name="Antonio M."/>
            <person name="Oren A."/>
            <person name="Chaudhuri R.R."/>
            <person name="La Ragione R."/>
            <person name="Hildebrand F."/>
            <person name="Pallen M.J."/>
        </authorList>
    </citation>
    <scope>NUCLEOTIDE SEQUENCE</scope>
    <source>
        <strain evidence="1">ChiBcec16_6824</strain>
    </source>
</reference>
<name>A0A9D1YAA2_9FIRM</name>
<dbReference type="Proteomes" id="UP000823868">
    <property type="component" value="Unassembled WGS sequence"/>
</dbReference>
<reference evidence="1" key="2">
    <citation type="submission" date="2021-04" db="EMBL/GenBank/DDBJ databases">
        <authorList>
            <person name="Gilroy R."/>
        </authorList>
    </citation>
    <scope>NUCLEOTIDE SEQUENCE</scope>
    <source>
        <strain evidence="1">ChiBcec16_6824</strain>
    </source>
</reference>
<protein>
    <submittedName>
        <fullName evidence="1">Uncharacterized protein</fullName>
    </submittedName>
</protein>
<comment type="caution">
    <text evidence="1">The sequence shown here is derived from an EMBL/GenBank/DDBJ whole genome shotgun (WGS) entry which is preliminary data.</text>
</comment>
<sequence>MMACPHSPGPGQAELLAQMRRFVEGADCSMENANALEVALDDGYPEDPVIQEFVTMLACYRPGGGAYLYDQKELAREMKRVLEGGGTK</sequence>
<evidence type="ECO:0000313" key="2">
    <source>
        <dbReference type="Proteomes" id="UP000823868"/>
    </source>
</evidence>
<evidence type="ECO:0000313" key="1">
    <source>
        <dbReference type="EMBL" id="HIY22341.1"/>
    </source>
</evidence>